<keyword evidence="7" id="KW-1015">Disulfide bond</keyword>
<feature type="transmembrane region" description="Helical" evidence="8">
    <location>
        <begin position="310"/>
        <end position="334"/>
    </location>
</feature>
<feature type="transmembrane region" description="Helical" evidence="8">
    <location>
        <begin position="225"/>
        <end position="251"/>
    </location>
</feature>
<feature type="transmembrane region" description="Helical" evidence="8">
    <location>
        <begin position="263"/>
        <end position="290"/>
    </location>
</feature>
<keyword evidence="8" id="KW-0406">Ion transport</keyword>
<keyword evidence="3" id="KW-1003">Cell membrane</keyword>
<name>A0ABM0M9Y4_SACKO</name>
<sequence length="644" mass="70643">MHTKHNETDSLPLGEVKNTDGKSSDGKNSDRLVDGKNALVTQGMGALDSMLPRKEAVEMPRQLACHQRFISDVRFFVGILTITVACIGMMLAYNMGVLTTTERRYNLSSRQLGSFTSINQAGTLITITLCGYFGGLPGSHRPRWIGTGTLVMSAGMLITSLPQFTLGPYVYKTPGNDSTITNATTETNMCQQRPQNSDHANGSLLEETWSCDLEEQTAADESQSAYLYLFIGALLLGVGYSPILTLGSAFVDDSTKHTSTAIYLGIINMMWGFGPIIGFIIAAGCTSVFVDINRVNMETVYLKLGDPQWIGAWWLGGAFLIPPMVICALTFWFVPKDLKKYRLKPITRKTNTNYKKDEQADKDEESLKNVQATGSGFIRSLKDFPRTLCRLVLNPYFILVTVAFAFDLGVAMGILMFLPKYLEVQFNLSSIAANATTALACTAPYGIGTFLGGYAINRFKLGEFGIAKFLVVIVGTSIIFCAMMFPFGCNSVDINGVSEMGGKNTLPCNENCHCSIGVYRPVCGSNGETYMSPCYAGCTQMNDNGSYIDCSCIKSNDTEDMHAMDGACQEGQTCPSFYIFAVILFLFAITSGAREIPAVMLTIRSVKETDKSFALAINFLLVRCLGEYDITLAWHIRVRRYKRG</sequence>
<dbReference type="PANTHER" id="PTHR11388:SF142">
    <property type="entry name" value="SOLUTE CARRIER ORGANIC ANION TRANSPORTER FAMILY MEMBER 5A1"/>
    <property type="match status" value="1"/>
</dbReference>
<feature type="transmembrane region" description="Helical" evidence="8">
    <location>
        <begin position="144"/>
        <end position="164"/>
    </location>
</feature>
<dbReference type="InterPro" id="IPR036058">
    <property type="entry name" value="Kazal_dom_sf"/>
</dbReference>
<evidence type="ECO:0000313" key="12">
    <source>
        <dbReference type="RefSeq" id="XP_006816825.1"/>
    </source>
</evidence>
<dbReference type="InterPro" id="IPR036259">
    <property type="entry name" value="MFS_trans_sf"/>
</dbReference>
<protein>
    <recommendedName>
        <fullName evidence="8">Solute carrier organic anion transporter family member</fullName>
    </recommendedName>
</protein>
<evidence type="ECO:0000256" key="5">
    <source>
        <dbReference type="ARBA" id="ARBA00022989"/>
    </source>
</evidence>
<dbReference type="Pfam" id="PF07648">
    <property type="entry name" value="Kazal_2"/>
    <property type="match status" value="1"/>
</dbReference>
<keyword evidence="11" id="KW-1185">Reference proteome</keyword>
<dbReference type="Proteomes" id="UP000694865">
    <property type="component" value="Unplaced"/>
</dbReference>
<dbReference type="CDD" id="cd17336">
    <property type="entry name" value="MFS_SLCO_OATP"/>
    <property type="match status" value="1"/>
</dbReference>
<dbReference type="Gene3D" id="3.30.60.30">
    <property type="match status" value="1"/>
</dbReference>
<accession>A0ABM0M9Y4</accession>
<dbReference type="PANTHER" id="PTHR11388">
    <property type="entry name" value="ORGANIC ANION TRANSPORTER"/>
    <property type="match status" value="1"/>
</dbReference>
<dbReference type="PROSITE" id="PS51465">
    <property type="entry name" value="KAZAL_2"/>
    <property type="match status" value="1"/>
</dbReference>
<dbReference type="Pfam" id="PF03137">
    <property type="entry name" value="OATP"/>
    <property type="match status" value="1"/>
</dbReference>
<feature type="transmembrane region" description="Helical" evidence="8">
    <location>
        <begin position="113"/>
        <end position="132"/>
    </location>
</feature>
<evidence type="ECO:0000256" key="6">
    <source>
        <dbReference type="ARBA" id="ARBA00023136"/>
    </source>
</evidence>
<evidence type="ECO:0000256" key="9">
    <source>
        <dbReference type="SAM" id="MobiDB-lite"/>
    </source>
</evidence>
<keyword evidence="4 8" id="KW-0812">Transmembrane</keyword>
<evidence type="ECO:0000256" key="3">
    <source>
        <dbReference type="ARBA" id="ARBA00022475"/>
    </source>
</evidence>
<dbReference type="InterPro" id="IPR004156">
    <property type="entry name" value="OATP"/>
</dbReference>
<reference evidence="12" key="1">
    <citation type="submission" date="2025-08" db="UniProtKB">
        <authorList>
            <consortium name="RefSeq"/>
        </authorList>
    </citation>
    <scope>IDENTIFICATION</scope>
    <source>
        <tissue evidence="12">Testes</tissue>
    </source>
</reference>
<feature type="compositionally biased region" description="Basic and acidic residues" evidence="9">
    <location>
        <begin position="17"/>
        <end position="32"/>
    </location>
</feature>
<evidence type="ECO:0000256" key="1">
    <source>
        <dbReference type="ARBA" id="ARBA00004651"/>
    </source>
</evidence>
<feature type="domain" description="Kazal-like" evidence="10">
    <location>
        <begin position="502"/>
        <end position="554"/>
    </location>
</feature>
<dbReference type="RefSeq" id="XP_006816825.1">
    <property type="nucleotide sequence ID" value="XM_006816762.1"/>
</dbReference>
<keyword evidence="6 8" id="KW-0472">Membrane</keyword>
<proteinExistence type="inferred from homology"/>
<feature type="region of interest" description="Disordered" evidence="9">
    <location>
        <begin position="1"/>
        <end position="32"/>
    </location>
</feature>
<keyword evidence="5 8" id="KW-1133">Transmembrane helix</keyword>
<comment type="subcellular location">
    <subcellularLocation>
        <location evidence="1 8">Cell membrane</location>
        <topology evidence="1 8">Multi-pass membrane protein</topology>
    </subcellularLocation>
</comment>
<dbReference type="InterPro" id="IPR002350">
    <property type="entry name" value="Kazal_dom"/>
</dbReference>
<feature type="transmembrane region" description="Helical" evidence="8">
    <location>
        <begin position="431"/>
        <end position="457"/>
    </location>
</feature>
<dbReference type="SUPFAM" id="SSF100895">
    <property type="entry name" value="Kazal-type serine protease inhibitors"/>
    <property type="match status" value="1"/>
</dbReference>
<evidence type="ECO:0000259" key="10">
    <source>
        <dbReference type="PROSITE" id="PS51465"/>
    </source>
</evidence>
<evidence type="ECO:0000313" key="11">
    <source>
        <dbReference type="Proteomes" id="UP000694865"/>
    </source>
</evidence>
<comment type="caution">
    <text evidence="8">Lacks conserved residue(s) required for the propagation of feature annotation.</text>
</comment>
<organism evidence="11 12">
    <name type="scientific">Saccoglossus kowalevskii</name>
    <name type="common">Acorn worm</name>
    <dbReference type="NCBI Taxonomy" id="10224"/>
    <lineage>
        <taxon>Eukaryota</taxon>
        <taxon>Metazoa</taxon>
        <taxon>Hemichordata</taxon>
        <taxon>Enteropneusta</taxon>
        <taxon>Harrimaniidae</taxon>
        <taxon>Saccoglossus</taxon>
    </lineage>
</organism>
<keyword evidence="8" id="KW-0813">Transport</keyword>
<dbReference type="NCBIfam" id="TIGR00805">
    <property type="entry name" value="oat"/>
    <property type="match status" value="1"/>
</dbReference>
<dbReference type="GeneID" id="102808175"/>
<feature type="transmembrane region" description="Helical" evidence="8">
    <location>
        <begin position="396"/>
        <end position="419"/>
    </location>
</feature>
<feature type="transmembrane region" description="Helical" evidence="8">
    <location>
        <begin position="577"/>
        <end position="601"/>
    </location>
</feature>
<evidence type="ECO:0000256" key="2">
    <source>
        <dbReference type="ARBA" id="ARBA00009657"/>
    </source>
</evidence>
<evidence type="ECO:0000256" key="7">
    <source>
        <dbReference type="ARBA" id="ARBA00023157"/>
    </source>
</evidence>
<evidence type="ECO:0000256" key="8">
    <source>
        <dbReference type="RuleBase" id="RU362056"/>
    </source>
</evidence>
<gene>
    <name evidence="12" type="primary">LOC102808175</name>
</gene>
<feature type="transmembrane region" description="Helical" evidence="8">
    <location>
        <begin position="469"/>
        <end position="488"/>
    </location>
</feature>
<feature type="transmembrane region" description="Helical" evidence="8">
    <location>
        <begin position="75"/>
        <end position="93"/>
    </location>
</feature>
<evidence type="ECO:0000256" key="4">
    <source>
        <dbReference type="ARBA" id="ARBA00022692"/>
    </source>
</evidence>
<dbReference type="Gene3D" id="1.20.1250.20">
    <property type="entry name" value="MFS general substrate transporter like domains"/>
    <property type="match status" value="1"/>
</dbReference>
<dbReference type="SUPFAM" id="SSF103473">
    <property type="entry name" value="MFS general substrate transporter"/>
    <property type="match status" value="1"/>
</dbReference>
<comment type="similarity">
    <text evidence="2 8">Belongs to the organo anion transporter (TC 2.A.60) family.</text>
</comment>